<gene>
    <name evidence="2" type="ORF">AVEN_207006_1</name>
</gene>
<evidence type="ECO:0000256" key="1">
    <source>
        <dbReference type="SAM" id="MobiDB-lite"/>
    </source>
</evidence>
<dbReference type="EMBL" id="BGPR01176891">
    <property type="protein sequence ID" value="GBM49782.1"/>
    <property type="molecule type" value="Genomic_DNA"/>
</dbReference>
<dbReference type="Proteomes" id="UP000499080">
    <property type="component" value="Unassembled WGS sequence"/>
</dbReference>
<protein>
    <submittedName>
        <fullName evidence="2">Uncharacterized protein</fullName>
    </submittedName>
</protein>
<evidence type="ECO:0000313" key="2">
    <source>
        <dbReference type="EMBL" id="GBM49782.1"/>
    </source>
</evidence>
<accession>A0A4Y2G7D9</accession>
<comment type="caution">
    <text evidence="2">The sequence shown here is derived from an EMBL/GenBank/DDBJ whole genome shotgun (WGS) entry which is preliminary data.</text>
</comment>
<feature type="region of interest" description="Disordered" evidence="1">
    <location>
        <begin position="49"/>
        <end position="68"/>
    </location>
</feature>
<proteinExistence type="predicted"/>
<organism evidence="2 3">
    <name type="scientific">Araneus ventricosus</name>
    <name type="common">Orbweaver spider</name>
    <name type="synonym">Epeira ventricosa</name>
    <dbReference type="NCBI Taxonomy" id="182803"/>
    <lineage>
        <taxon>Eukaryota</taxon>
        <taxon>Metazoa</taxon>
        <taxon>Ecdysozoa</taxon>
        <taxon>Arthropoda</taxon>
        <taxon>Chelicerata</taxon>
        <taxon>Arachnida</taxon>
        <taxon>Araneae</taxon>
        <taxon>Araneomorphae</taxon>
        <taxon>Entelegynae</taxon>
        <taxon>Araneoidea</taxon>
        <taxon>Araneidae</taxon>
        <taxon>Araneus</taxon>
    </lineage>
</organism>
<reference evidence="2 3" key="1">
    <citation type="journal article" date="2019" name="Sci. Rep.">
        <title>Orb-weaving spider Araneus ventricosus genome elucidates the spidroin gene catalogue.</title>
        <authorList>
            <person name="Kono N."/>
            <person name="Nakamura H."/>
            <person name="Ohtoshi R."/>
            <person name="Moran D.A.P."/>
            <person name="Shinohara A."/>
            <person name="Yoshida Y."/>
            <person name="Fujiwara M."/>
            <person name="Mori M."/>
            <person name="Tomita M."/>
            <person name="Arakawa K."/>
        </authorList>
    </citation>
    <scope>NUCLEOTIDE SEQUENCE [LARGE SCALE GENOMIC DNA]</scope>
</reference>
<dbReference type="OrthoDB" id="7490920at2759"/>
<dbReference type="AlphaFoldDB" id="A0A4Y2G7D9"/>
<name>A0A4Y2G7D9_ARAVE</name>
<sequence length="127" mass="14393">TFTVGFSSKSKRTIQFPHIPSAVRPVPHNESLPIPVATKTYTLQPATDLEVFEPHPGPSTSTDDDEEYPADLVYRQPRLFTQPELNDLVRDLELPKSKSQLLGSRLQQWNLLEKGVKFSSYRTDSQP</sequence>
<feature type="non-terminal residue" evidence="2">
    <location>
        <position position="1"/>
    </location>
</feature>
<evidence type="ECO:0000313" key="3">
    <source>
        <dbReference type="Proteomes" id="UP000499080"/>
    </source>
</evidence>
<keyword evidence="3" id="KW-1185">Reference proteome</keyword>